<feature type="domain" description="CBS" evidence="2">
    <location>
        <begin position="9"/>
        <end position="66"/>
    </location>
</feature>
<organism evidence="3">
    <name type="scientific">bioreactor metagenome</name>
    <dbReference type="NCBI Taxonomy" id="1076179"/>
    <lineage>
        <taxon>unclassified sequences</taxon>
        <taxon>metagenomes</taxon>
        <taxon>ecological metagenomes</taxon>
    </lineage>
</organism>
<evidence type="ECO:0000256" key="1">
    <source>
        <dbReference type="ARBA" id="ARBA00023122"/>
    </source>
</evidence>
<dbReference type="EMBL" id="VSSQ01000323">
    <property type="protein sequence ID" value="MPL91192.1"/>
    <property type="molecule type" value="Genomic_DNA"/>
</dbReference>
<dbReference type="SUPFAM" id="SSF54631">
    <property type="entry name" value="CBS-domain pair"/>
    <property type="match status" value="1"/>
</dbReference>
<dbReference type="PROSITE" id="PS51371">
    <property type="entry name" value="CBS"/>
    <property type="match status" value="2"/>
</dbReference>
<dbReference type="Gene3D" id="3.10.580.10">
    <property type="entry name" value="CBS-domain"/>
    <property type="match status" value="1"/>
</dbReference>
<dbReference type="SMART" id="SM00116">
    <property type="entry name" value="CBS"/>
    <property type="match status" value="2"/>
</dbReference>
<comment type="caution">
    <text evidence="3">The sequence shown here is derived from an EMBL/GenBank/DDBJ whole genome shotgun (WGS) entry which is preliminary data.</text>
</comment>
<sequence length="157" mass="17602">MKTAAKDIMNFDLTSVLEDDLVQDAIHVLYSHNLQGIPVLDEDWNLVGFLSESDVLKAAVPTYLEVLARSSFLEDEEDLLLSRFRSFGNKKVGDFMNRNPIFVEPETSLMAVADLMIRKSVKRLPVVENGKLAGMISREAFCEFLMDESVSRGAEQG</sequence>
<dbReference type="InterPro" id="IPR000644">
    <property type="entry name" value="CBS_dom"/>
</dbReference>
<evidence type="ECO:0000313" key="3">
    <source>
        <dbReference type="EMBL" id="MPL91192.1"/>
    </source>
</evidence>
<protein>
    <recommendedName>
        <fullName evidence="2">CBS domain-containing protein</fullName>
    </recommendedName>
</protein>
<dbReference type="PANTHER" id="PTHR43080:SF2">
    <property type="entry name" value="CBS DOMAIN-CONTAINING PROTEIN"/>
    <property type="match status" value="1"/>
</dbReference>
<feature type="domain" description="CBS" evidence="2">
    <location>
        <begin position="96"/>
        <end position="151"/>
    </location>
</feature>
<name>A0A644VKL1_9ZZZZ</name>
<dbReference type="AlphaFoldDB" id="A0A644VKL1"/>
<accession>A0A644VKL1</accession>
<dbReference type="Pfam" id="PF00571">
    <property type="entry name" value="CBS"/>
    <property type="match status" value="2"/>
</dbReference>
<dbReference type="InterPro" id="IPR046342">
    <property type="entry name" value="CBS_dom_sf"/>
</dbReference>
<keyword evidence="1" id="KW-0129">CBS domain</keyword>
<evidence type="ECO:0000259" key="2">
    <source>
        <dbReference type="PROSITE" id="PS51371"/>
    </source>
</evidence>
<proteinExistence type="predicted"/>
<dbReference type="InterPro" id="IPR051257">
    <property type="entry name" value="Diverse_CBS-Domain"/>
</dbReference>
<reference evidence="3" key="1">
    <citation type="submission" date="2019-08" db="EMBL/GenBank/DDBJ databases">
        <authorList>
            <person name="Kucharzyk K."/>
            <person name="Murdoch R.W."/>
            <person name="Higgins S."/>
            <person name="Loffler F."/>
        </authorList>
    </citation>
    <scope>NUCLEOTIDE SEQUENCE</scope>
</reference>
<dbReference type="PANTHER" id="PTHR43080">
    <property type="entry name" value="CBS DOMAIN-CONTAINING PROTEIN CBSX3, MITOCHONDRIAL"/>
    <property type="match status" value="1"/>
</dbReference>
<gene>
    <name evidence="3" type="ORF">SDC9_37257</name>
</gene>